<feature type="region of interest" description="Disordered" evidence="3">
    <location>
        <begin position="695"/>
        <end position="717"/>
    </location>
</feature>
<dbReference type="Gene3D" id="1.10.287.130">
    <property type="match status" value="1"/>
</dbReference>
<dbReference type="CDD" id="cd00082">
    <property type="entry name" value="HisKA"/>
    <property type="match status" value="1"/>
</dbReference>
<dbReference type="InterPro" id="IPR003661">
    <property type="entry name" value="HisK_dim/P_dom"/>
</dbReference>
<reference evidence="6" key="1">
    <citation type="submission" date="2022-11" db="EMBL/GenBank/DDBJ databases">
        <authorList>
            <person name="Petersen C."/>
        </authorList>
    </citation>
    <scope>NUCLEOTIDE SEQUENCE</scope>
    <source>
        <strain evidence="6">IBT 26290</strain>
    </source>
</reference>
<evidence type="ECO:0000256" key="1">
    <source>
        <dbReference type="ARBA" id="ARBA00022553"/>
    </source>
</evidence>
<dbReference type="InterPro" id="IPR036890">
    <property type="entry name" value="HATPase_C_sf"/>
</dbReference>
<dbReference type="PROSITE" id="PS50110">
    <property type="entry name" value="RESPONSE_REGULATORY"/>
    <property type="match status" value="1"/>
</dbReference>
<name>A0A9W9I7D7_9EURO</name>
<dbReference type="RefSeq" id="XP_056545727.1">
    <property type="nucleotide sequence ID" value="XM_056686985.1"/>
</dbReference>
<dbReference type="OrthoDB" id="303614at2759"/>
<feature type="region of interest" description="Disordered" evidence="3">
    <location>
        <begin position="455"/>
        <end position="487"/>
    </location>
</feature>
<feature type="modified residue" description="4-aspartylphosphate" evidence="2">
    <location>
        <position position="1169"/>
    </location>
</feature>
<evidence type="ECO:0000313" key="7">
    <source>
        <dbReference type="Proteomes" id="UP001149163"/>
    </source>
</evidence>
<dbReference type="InterPro" id="IPR005467">
    <property type="entry name" value="His_kinase_dom"/>
</dbReference>
<dbReference type="SMART" id="SM00448">
    <property type="entry name" value="REC"/>
    <property type="match status" value="1"/>
</dbReference>
<dbReference type="AlphaFoldDB" id="A0A9W9I7D7"/>
<dbReference type="Gene3D" id="3.30.565.10">
    <property type="entry name" value="Histidine kinase-like ATPase, C-terminal domain"/>
    <property type="match status" value="1"/>
</dbReference>
<dbReference type="SUPFAM" id="SSF55781">
    <property type="entry name" value="GAF domain-like"/>
    <property type="match status" value="1"/>
</dbReference>
<feature type="compositionally biased region" description="Basic residues" evidence="3">
    <location>
        <begin position="475"/>
        <end position="486"/>
    </location>
</feature>
<feature type="domain" description="Response regulatory" evidence="5">
    <location>
        <begin position="1118"/>
        <end position="1249"/>
    </location>
</feature>
<keyword evidence="7" id="KW-1185">Reference proteome</keyword>
<dbReference type="Pfam" id="PF00512">
    <property type="entry name" value="HisKA"/>
    <property type="match status" value="1"/>
</dbReference>
<keyword evidence="1 2" id="KW-0597">Phosphoprotein</keyword>
<dbReference type="InterPro" id="IPR001789">
    <property type="entry name" value="Sig_transdc_resp-reg_receiver"/>
</dbReference>
<dbReference type="PANTHER" id="PTHR43719:SF69">
    <property type="entry name" value="HISTIDINE KINASE G7"/>
    <property type="match status" value="1"/>
</dbReference>
<dbReference type="InterPro" id="IPR011006">
    <property type="entry name" value="CheY-like_superfamily"/>
</dbReference>
<evidence type="ECO:0000256" key="3">
    <source>
        <dbReference type="SAM" id="MobiDB-lite"/>
    </source>
</evidence>
<dbReference type="SUPFAM" id="SSF47384">
    <property type="entry name" value="Homodimeric domain of signal transducing histidine kinase"/>
    <property type="match status" value="1"/>
</dbReference>
<dbReference type="SMART" id="SM00387">
    <property type="entry name" value="HATPase_c"/>
    <property type="match status" value="1"/>
</dbReference>
<dbReference type="InterPro" id="IPR050956">
    <property type="entry name" value="2C_system_His_kinase"/>
</dbReference>
<sequence length="1254" mass="137453">MGEDQIFGCFNMAAIFAPFDHASRQTFTPQPSPDPALTVFAQLGAIRVGTQRALVSLFDRTDQHILAEGTPSINLVGGGTQDERDKLLLGCCVLPKERGLCHHVEGQPISACMQSDESVDKGALVVADVTQDPRIKRSKLLDTLSNVRFFAAVPLISPRGLTIGCFSVMDNDARPSGLPEHSLQFMKDLAGTIMRHLVMGYFTHKSRQSERMLVGLGSFNEGKATLRSSWQEVNAENLGESKEGRVNRQQQLAQDNEEENPTTLVSPGPQKTEAFLGLQLNESGLEIDHSQSCVVELEPTGKSIRSVLTGEGPQEDSHENSVKEVFSRAANLIRESIGTEGVVFHDAQSGRFTKTDGQMGHRRSDPGINNDPSSSDESTDSGSPIKRQSTSTGQETEEDSSPLSICLGFSSSSKSSINNDTETGPPFMVHEALLIALLRRYPRGKIFTYDANKCVSDESDGSSRETPGVDPQMRPHLRRSFSKKSRSTFQKDAQHLIKILPAARSILLLPIWDSDKRKCFAGTLVWTNDPEFVFTFENEMMYLSAFANSITAEINRLDVEMADKSKTRLLSSITHELRTPLHGILGTAEILSDTAMNALQHGMVHTIESCGRTLLDTINNLLDLAFLGENKNTGGRDSGEKQRHSPASSDGGHRERSKSRGEKAASSQIKLDAVLEEVTESVFAGYSFYNHPKMPPPALTDSSSRSAGKTSTSDQVGPGASEVTIIFDIQPETEWVFNTHAGAWRRILMNVFGNALKYTKTGYIYLGLKASEKSVSQDKTRLNSSSEEQDVEFEVTLSVKDTGKGIGPSYLQKDLFTPFVQEDSLISGSGLGLSIVHQAVGSLGGSIEINSTQGVGTEISIRTPLMRSLDISDACSSSSEFHSLQQHTQGKTIGFLGFGSSLNSPRDKALYESLERLCHHWFGLSVTNVSSFQGEHLHLDFYLAVQTELNCEDTKGRDLFALGKQLLGADGNGSPVVVICQSPEEAHHMFVTTKNRGEESVFEFISQPCGPRKLARALNLCIKRQRDSQSGQSGPVEQTRWIELPESSHLPVDLEPSNPPDERMKISKRPTTETMGSYQSARRRLPEEKIQQDGLQNGARSSLPENGLQEDLHHSRSSVLLVDDNDLNLQLLCAYTKKSNYEYMTARNGAEAVDIYKANPSIFRVIILDISMPIMDGFEAVRQIRSFETDYRVSLSGSNREIPPPVTIAALTGLGGAAAKEEAAASGIDEFLIKPVKRADVQAILQKMDPRCTD</sequence>
<dbReference type="SUPFAM" id="SSF55874">
    <property type="entry name" value="ATPase domain of HSP90 chaperone/DNA topoisomerase II/histidine kinase"/>
    <property type="match status" value="1"/>
</dbReference>
<dbReference type="CDD" id="cd17546">
    <property type="entry name" value="REC_hyHK_CKI1_RcsC-like"/>
    <property type="match status" value="1"/>
</dbReference>
<feature type="compositionally biased region" description="Low complexity" evidence="3">
    <location>
        <begin position="700"/>
        <end position="713"/>
    </location>
</feature>
<dbReference type="GO" id="GO:0000155">
    <property type="term" value="F:phosphorelay sensor kinase activity"/>
    <property type="evidence" value="ECO:0007669"/>
    <property type="project" value="InterPro"/>
</dbReference>
<dbReference type="InterPro" id="IPR003594">
    <property type="entry name" value="HATPase_dom"/>
</dbReference>
<feature type="region of interest" description="Disordered" evidence="3">
    <location>
        <begin position="344"/>
        <end position="405"/>
    </location>
</feature>
<gene>
    <name evidence="6" type="ORF">N7482_004860</name>
</gene>
<feature type="compositionally biased region" description="Basic and acidic residues" evidence="3">
    <location>
        <begin position="651"/>
        <end position="663"/>
    </location>
</feature>
<feature type="region of interest" description="Disordered" evidence="3">
    <location>
        <begin position="236"/>
        <end position="270"/>
    </location>
</feature>
<dbReference type="FunFam" id="3.30.450.40:FF:000083">
    <property type="entry name" value="Sensor histidine kinase/response regulator, putative (AFU_orthologue AFUA_4G00660)"/>
    <property type="match status" value="1"/>
</dbReference>
<feature type="domain" description="Histidine kinase" evidence="4">
    <location>
        <begin position="572"/>
        <end position="867"/>
    </location>
</feature>
<comment type="caution">
    <text evidence="6">The sequence shown here is derived from an EMBL/GenBank/DDBJ whole genome shotgun (WGS) entry which is preliminary data.</text>
</comment>
<organism evidence="6 7">
    <name type="scientific">Penicillium canariense</name>
    <dbReference type="NCBI Taxonomy" id="189055"/>
    <lineage>
        <taxon>Eukaryota</taxon>
        <taxon>Fungi</taxon>
        <taxon>Dikarya</taxon>
        <taxon>Ascomycota</taxon>
        <taxon>Pezizomycotina</taxon>
        <taxon>Eurotiomycetes</taxon>
        <taxon>Eurotiomycetidae</taxon>
        <taxon>Eurotiales</taxon>
        <taxon>Aspergillaceae</taxon>
        <taxon>Penicillium</taxon>
    </lineage>
</organism>
<dbReference type="InterPro" id="IPR036097">
    <property type="entry name" value="HisK_dim/P_sf"/>
</dbReference>
<dbReference type="InterPro" id="IPR004358">
    <property type="entry name" value="Sig_transdc_His_kin-like_C"/>
</dbReference>
<proteinExistence type="predicted"/>
<evidence type="ECO:0000259" key="5">
    <source>
        <dbReference type="PROSITE" id="PS50110"/>
    </source>
</evidence>
<evidence type="ECO:0000256" key="2">
    <source>
        <dbReference type="PROSITE-ProRule" id="PRU00169"/>
    </source>
</evidence>
<dbReference type="Proteomes" id="UP001149163">
    <property type="component" value="Unassembled WGS sequence"/>
</dbReference>
<dbReference type="PROSITE" id="PS50109">
    <property type="entry name" value="HIS_KIN"/>
    <property type="match status" value="1"/>
</dbReference>
<dbReference type="Pfam" id="PF02518">
    <property type="entry name" value="HATPase_c"/>
    <property type="match status" value="1"/>
</dbReference>
<reference evidence="6" key="2">
    <citation type="journal article" date="2023" name="IMA Fungus">
        <title>Comparative genomic study of the Penicillium genus elucidates a diverse pangenome and 15 lateral gene transfer events.</title>
        <authorList>
            <person name="Petersen C."/>
            <person name="Sorensen T."/>
            <person name="Nielsen M.R."/>
            <person name="Sondergaard T.E."/>
            <person name="Sorensen J.L."/>
            <person name="Fitzpatrick D.A."/>
            <person name="Frisvad J.C."/>
            <person name="Nielsen K.L."/>
        </authorList>
    </citation>
    <scope>NUCLEOTIDE SEQUENCE</scope>
    <source>
        <strain evidence="6">IBT 26290</strain>
    </source>
</reference>
<dbReference type="InterPro" id="IPR029016">
    <property type="entry name" value="GAF-like_dom_sf"/>
</dbReference>
<dbReference type="PRINTS" id="PR00344">
    <property type="entry name" value="BCTRLSENSOR"/>
</dbReference>
<dbReference type="SUPFAM" id="SSF52172">
    <property type="entry name" value="CheY-like"/>
    <property type="match status" value="1"/>
</dbReference>
<evidence type="ECO:0000259" key="4">
    <source>
        <dbReference type="PROSITE" id="PS50109"/>
    </source>
</evidence>
<dbReference type="FunFam" id="1.10.287.130:FF:000023">
    <property type="entry name" value="Sensor histidine kinase/response regulator, putative"/>
    <property type="match status" value="1"/>
</dbReference>
<dbReference type="GeneID" id="81426161"/>
<feature type="compositionally biased region" description="Low complexity" evidence="3">
    <location>
        <begin position="371"/>
        <end position="383"/>
    </location>
</feature>
<evidence type="ECO:0000313" key="6">
    <source>
        <dbReference type="EMBL" id="KAJ5169266.1"/>
    </source>
</evidence>
<dbReference type="SMART" id="SM00388">
    <property type="entry name" value="HisKA"/>
    <property type="match status" value="1"/>
</dbReference>
<accession>A0A9W9I7D7</accession>
<dbReference type="Gene3D" id="3.40.50.2300">
    <property type="match status" value="1"/>
</dbReference>
<dbReference type="PANTHER" id="PTHR43719">
    <property type="entry name" value="TWO-COMPONENT HISTIDINE KINASE"/>
    <property type="match status" value="1"/>
</dbReference>
<dbReference type="Gene3D" id="3.30.450.40">
    <property type="match status" value="1"/>
</dbReference>
<feature type="region of interest" description="Disordered" evidence="3">
    <location>
        <begin position="1042"/>
        <end position="1085"/>
    </location>
</feature>
<dbReference type="EMBL" id="JAPQKN010000002">
    <property type="protein sequence ID" value="KAJ5169266.1"/>
    <property type="molecule type" value="Genomic_DNA"/>
</dbReference>
<dbReference type="Pfam" id="PF00072">
    <property type="entry name" value="Response_reg"/>
    <property type="match status" value="1"/>
</dbReference>
<feature type="region of interest" description="Disordered" evidence="3">
    <location>
        <begin position="631"/>
        <end position="666"/>
    </location>
</feature>
<protein>
    <submittedName>
        <fullName evidence="6">Uncharacterized protein</fullName>
    </submittedName>
</protein>